<dbReference type="EMBL" id="JBJHZY010000001">
    <property type="protein sequence ID" value="MFL0267853.1"/>
    <property type="molecule type" value="Genomic_DNA"/>
</dbReference>
<dbReference type="Pfam" id="PF09604">
    <property type="entry name" value="Potass_KdpF"/>
    <property type="match status" value="1"/>
</dbReference>
<comment type="caution">
    <text evidence="1">The sequence shown here is derived from an EMBL/GenBank/DDBJ whole genome shotgun (WGS) entry which is preliminary data.</text>
</comment>
<dbReference type="RefSeq" id="WP_406765026.1">
    <property type="nucleotide sequence ID" value="NZ_JBJHZY010000001.1"/>
</dbReference>
<dbReference type="Proteomes" id="UP001623661">
    <property type="component" value="Unassembled WGS sequence"/>
</dbReference>
<evidence type="ECO:0000313" key="2">
    <source>
        <dbReference type="Proteomes" id="UP001623661"/>
    </source>
</evidence>
<protein>
    <submittedName>
        <fullName evidence="1">Potassium-transporting ATPase subunit F</fullName>
    </submittedName>
</protein>
<reference evidence="1 2" key="1">
    <citation type="submission" date="2024-11" db="EMBL/GenBank/DDBJ databases">
        <authorList>
            <person name="Heng Y.C."/>
            <person name="Lim A.C.H."/>
            <person name="Lee J.K.Y."/>
            <person name="Kittelmann S."/>
        </authorList>
    </citation>
    <scope>NUCLEOTIDE SEQUENCE [LARGE SCALE GENOMIC DNA]</scope>
    <source>
        <strain evidence="1 2">WILCCON 0202</strain>
    </source>
</reference>
<keyword evidence="2" id="KW-1185">Reference proteome</keyword>
<accession>A0ABW8TRD0</accession>
<proteinExistence type="predicted"/>
<name>A0ABW8TRD0_9CLOT</name>
<gene>
    <name evidence="1" type="ORF">ACJDUH_07040</name>
</gene>
<organism evidence="1 2">
    <name type="scientific">Candidatus Clostridium radicumherbarum</name>
    <dbReference type="NCBI Taxonomy" id="3381662"/>
    <lineage>
        <taxon>Bacteria</taxon>
        <taxon>Bacillati</taxon>
        <taxon>Bacillota</taxon>
        <taxon>Clostridia</taxon>
        <taxon>Eubacteriales</taxon>
        <taxon>Clostridiaceae</taxon>
        <taxon>Clostridium</taxon>
    </lineage>
</organism>
<evidence type="ECO:0000313" key="1">
    <source>
        <dbReference type="EMBL" id="MFL0267853.1"/>
    </source>
</evidence>
<sequence length="25" mass="3070">MIFLSIIFFVVIIYLFYALIEPEKF</sequence>
<dbReference type="InterPro" id="IPR011726">
    <property type="entry name" value="KdpF"/>
</dbReference>